<accession>A0A1V3IE36</accession>
<dbReference type="Proteomes" id="UP000189426">
    <property type="component" value="Unassembled WGS sequence"/>
</dbReference>
<reference evidence="2 3" key="1">
    <citation type="submission" date="2016-10" db="EMBL/GenBank/DDBJ databases">
        <title>Rodentibacter gen. nov. and new species.</title>
        <authorList>
            <person name="Christensen H."/>
        </authorList>
    </citation>
    <scope>NUCLEOTIDE SEQUENCE [LARGE SCALE GENOMIC DNA]</scope>
    <source>
        <strain evidence="2 3">Ppn418</strain>
    </source>
</reference>
<dbReference type="EMBL" id="MLHG01000070">
    <property type="protein sequence ID" value="OOF38270.1"/>
    <property type="molecule type" value="Genomic_DNA"/>
</dbReference>
<dbReference type="InterPro" id="IPR021676">
    <property type="entry name" value="DUF3262"/>
</dbReference>
<keyword evidence="1" id="KW-0472">Membrane</keyword>
<feature type="transmembrane region" description="Helical" evidence="1">
    <location>
        <begin position="25"/>
        <end position="43"/>
    </location>
</feature>
<dbReference type="RefSeq" id="WP_077494679.1">
    <property type="nucleotide sequence ID" value="NZ_MLHG01000070.1"/>
</dbReference>
<organism evidence="2 3">
    <name type="scientific">Rodentibacter mrazii</name>
    <dbReference type="NCBI Taxonomy" id="1908257"/>
    <lineage>
        <taxon>Bacteria</taxon>
        <taxon>Pseudomonadati</taxon>
        <taxon>Pseudomonadota</taxon>
        <taxon>Gammaproteobacteria</taxon>
        <taxon>Pasteurellales</taxon>
        <taxon>Pasteurellaceae</taxon>
        <taxon>Rodentibacter</taxon>
    </lineage>
</organism>
<name>A0A1V3IE36_9PAST</name>
<protein>
    <submittedName>
        <fullName evidence="2">Uncharacterized protein</fullName>
    </submittedName>
</protein>
<keyword evidence="3" id="KW-1185">Reference proteome</keyword>
<evidence type="ECO:0000313" key="2">
    <source>
        <dbReference type="EMBL" id="OOF38270.1"/>
    </source>
</evidence>
<dbReference type="STRING" id="1908257.BKK47_09730"/>
<proteinExistence type="predicted"/>
<comment type="caution">
    <text evidence="2">The sequence shown here is derived from an EMBL/GenBank/DDBJ whole genome shotgun (WGS) entry which is preliminary data.</text>
</comment>
<evidence type="ECO:0000313" key="3">
    <source>
        <dbReference type="Proteomes" id="UP000189426"/>
    </source>
</evidence>
<keyword evidence="1" id="KW-1133">Transmembrane helix</keyword>
<feature type="transmembrane region" description="Helical" evidence="1">
    <location>
        <begin position="55"/>
        <end position="77"/>
    </location>
</feature>
<evidence type="ECO:0000256" key="1">
    <source>
        <dbReference type="SAM" id="Phobius"/>
    </source>
</evidence>
<dbReference type="Pfam" id="PF11660">
    <property type="entry name" value="DUF3262"/>
    <property type="match status" value="1"/>
</dbReference>
<sequence>MANDYTPISAFETASGLSAIELRTFFAICLIAGLFLAYVWAVRKGFSGFQTDGNIFGYLILILKGAAVVIVVIMFFVY</sequence>
<keyword evidence="1" id="KW-0812">Transmembrane</keyword>
<dbReference type="AlphaFoldDB" id="A0A1V3IE36"/>
<gene>
    <name evidence="2" type="ORF">BKK47_09730</name>
</gene>